<dbReference type="Proteomes" id="UP000249260">
    <property type="component" value="Unassembled WGS sequence"/>
</dbReference>
<name>A0A328U987_9BACL</name>
<comment type="caution">
    <text evidence="1">The sequence shown here is derived from an EMBL/GenBank/DDBJ whole genome shotgun (WGS) entry which is preliminary data.</text>
</comment>
<gene>
    <name evidence="1" type="ORF">DL346_03065</name>
</gene>
<evidence type="ECO:0008006" key="3">
    <source>
        <dbReference type="Google" id="ProtNLM"/>
    </source>
</evidence>
<evidence type="ECO:0000313" key="1">
    <source>
        <dbReference type="EMBL" id="RAP77475.1"/>
    </source>
</evidence>
<sequence length="325" mass="38513">MLITFLRRLYDRQVDFDYSDEQLTQVMDDIATFQIYAQVHHVLKNDSRKERLPGFFTAWLKEKAERVCYQNLLIKTETEALIKKFDRQCIPSMPLKGTRFAEKYFGHFAARGTSDIDILVIEPDLTKAIEFAEGLGYQLKTYNLGHHNVTLEKASSSLPAPLELELHHHIMDPQTCNLSADSLWSNCVPYGNFLWAREMSVQQTFYMICLHGIKHRMDSIKYILDVLQMIEYCGNEIDYELLLKQAEKDKTKSRIIAALSIVYQCFPHLHQIKPFRQEDYVLFWKYSLIRKMNQKNYRVKPIFNKLFPFFLLDSWSHRLNYILRM</sequence>
<dbReference type="RefSeq" id="WP_112880598.1">
    <property type="nucleotide sequence ID" value="NZ_QLUW01000001.1"/>
</dbReference>
<dbReference type="OrthoDB" id="2659434at2"/>
<dbReference type="Pfam" id="PF14907">
    <property type="entry name" value="NTP_transf_5"/>
    <property type="match status" value="1"/>
</dbReference>
<reference evidence="1 2" key="1">
    <citation type="submission" date="2018-06" db="EMBL/GenBank/DDBJ databases">
        <title>Paenibacillus montanisoli sp. nov., isolated from mountain area soil.</title>
        <authorList>
            <person name="Wu M."/>
        </authorList>
    </citation>
    <scope>NUCLEOTIDE SEQUENCE [LARGE SCALE GENOMIC DNA]</scope>
    <source>
        <strain evidence="1 2">RA17</strain>
    </source>
</reference>
<accession>A0A328U987</accession>
<keyword evidence="2" id="KW-1185">Reference proteome</keyword>
<protein>
    <recommendedName>
        <fullName evidence="3">Nucleotidyltransferase family protein</fullName>
    </recommendedName>
</protein>
<evidence type="ECO:0000313" key="2">
    <source>
        <dbReference type="Proteomes" id="UP000249260"/>
    </source>
</evidence>
<dbReference type="AlphaFoldDB" id="A0A328U987"/>
<dbReference type="InterPro" id="IPR039498">
    <property type="entry name" value="NTP_transf_5"/>
</dbReference>
<proteinExistence type="predicted"/>
<dbReference type="EMBL" id="QLUW01000001">
    <property type="protein sequence ID" value="RAP77475.1"/>
    <property type="molecule type" value="Genomic_DNA"/>
</dbReference>
<organism evidence="1 2">
    <name type="scientific">Paenibacillus montanisoli</name>
    <dbReference type="NCBI Taxonomy" id="2081970"/>
    <lineage>
        <taxon>Bacteria</taxon>
        <taxon>Bacillati</taxon>
        <taxon>Bacillota</taxon>
        <taxon>Bacilli</taxon>
        <taxon>Bacillales</taxon>
        <taxon>Paenibacillaceae</taxon>
        <taxon>Paenibacillus</taxon>
    </lineage>
</organism>